<organism evidence="2 3">
    <name type="scientific">Microbulbifer donghaiensis</name>
    <dbReference type="NCBI Taxonomy" id="494016"/>
    <lineage>
        <taxon>Bacteria</taxon>
        <taxon>Pseudomonadati</taxon>
        <taxon>Pseudomonadota</taxon>
        <taxon>Gammaproteobacteria</taxon>
        <taxon>Cellvibrionales</taxon>
        <taxon>Microbulbiferaceae</taxon>
        <taxon>Microbulbifer</taxon>
    </lineage>
</organism>
<keyword evidence="1" id="KW-0732">Signal</keyword>
<dbReference type="EMBL" id="FQVA01000001">
    <property type="protein sequence ID" value="SHF10138.1"/>
    <property type="molecule type" value="Genomic_DNA"/>
</dbReference>
<evidence type="ECO:0000313" key="3">
    <source>
        <dbReference type="Proteomes" id="UP000184170"/>
    </source>
</evidence>
<evidence type="ECO:0000313" key="2">
    <source>
        <dbReference type="EMBL" id="SHF10138.1"/>
    </source>
</evidence>
<gene>
    <name evidence="2" type="ORF">SAMN04487965_1371</name>
</gene>
<name>A0A1M4YWQ8_9GAMM</name>
<protein>
    <submittedName>
        <fullName evidence="2">Uncharacterized protein</fullName>
    </submittedName>
</protein>
<proteinExistence type="predicted"/>
<keyword evidence="3" id="KW-1185">Reference proteome</keyword>
<feature type="signal peptide" evidence="1">
    <location>
        <begin position="1"/>
        <end position="23"/>
    </location>
</feature>
<evidence type="ECO:0000256" key="1">
    <source>
        <dbReference type="SAM" id="SignalP"/>
    </source>
</evidence>
<accession>A0A1M4YWQ8</accession>
<reference evidence="3" key="1">
    <citation type="submission" date="2016-11" db="EMBL/GenBank/DDBJ databases">
        <authorList>
            <person name="Varghese N."/>
            <person name="Submissions S."/>
        </authorList>
    </citation>
    <scope>NUCLEOTIDE SEQUENCE [LARGE SCALE GENOMIC DNA]</scope>
    <source>
        <strain evidence="3">CGMCC 1.7063</strain>
    </source>
</reference>
<feature type="chain" id="PRO_5012725343" evidence="1">
    <location>
        <begin position="24"/>
        <end position="104"/>
    </location>
</feature>
<dbReference type="AlphaFoldDB" id="A0A1M4YWQ8"/>
<dbReference type="STRING" id="494016.SAMN04487965_1371"/>
<dbReference type="Proteomes" id="UP000184170">
    <property type="component" value="Unassembled WGS sequence"/>
</dbReference>
<sequence>MIPVSLKVVLFAAFTLGISTASAQTDTENSNGKKVDTKVKELSGISIIGNKEAPKSLYIVPWKSSEVGVESGLVSSLMDDKLKPLDKEVFMRELEFYELSLSDD</sequence>